<reference evidence="6" key="1">
    <citation type="submission" date="2021-02" db="EMBL/GenBank/DDBJ databases">
        <authorList>
            <person name="Palmer J.M."/>
        </authorList>
    </citation>
    <scope>NUCLEOTIDE SEQUENCE</scope>
    <source>
        <strain evidence="6">SCRP23</strain>
    </source>
</reference>
<keyword evidence="7" id="KW-1185">Reference proteome</keyword>
<organism evidence="6 7">
    <name type="scientific">Phytophthora boehmeriae</name>
    <dbReference type="NCBI Taxonomy" id="109152"/>
    <lineage>
        <taxon>Eukaryota</taxon>
        <taxon>Sar</taxon>
        <taxon>Stramenopiles</taxon>
        <taxon>Oomycota</taxon>
        <taxon>Peronosporomycetes</taxon>
        <taxon>Peronosporales</taxon>
        <taxon>Peronosporaceae</taxon>
        <taxon>Phytophthora</taxon>
    </lineage>
</organism>
<comment type="caution">
    <text evidence="6">The sequence shown here is derived from an EMBL/GenBank/DDBJ whole genome shotgun (WGS) entry which is preliminary data.</text>
</comment>
<dbReference type="InterPro" id="IPR039331">
    <property type="entry name" value="PAPs-like"/>
</dbReference>
<dbReference type="InterPro" id="IPR025733">
    <property type="entry name" value="PAPs_C"/>
</dbReference>
<dbReference type="Proteomes" id="UP000693981">
    <property type="component" value="Unassembled WGS sequence"/>
</dbReference>
<evidence type="ECO:0000256" key="2">
    <source>
        <dbReference type="SAM" id="SignalP"/>
    </source>
</evidence>
<feature type="domain" description="Purple acid phosphatase C-terminal" evidence="4">
    <location>
        <begin position="434"/>
        <end position="495"/>
    </location>
</feature>
<accession>A0A8T1VDJ3</accession>
<dbReference type="CDD" id="cd00839">
    <property type="entry name" value="MPP_PAPs"/>
    <property type="match status" value="1"/>
</dbReference>
<evidence type="ECO:0000313" key="6">
    <source>
        <dbReference type="EMBL" id="KAG7379322.1"/>
    </source>
</evidence>
<dbReference type="InterPro" id="IPR004843">
    <property type="entry name" value="Calcineurin-like_PHP"/>
</dbReference>
<dbReference type="InterPro" id="IPR041792">
    <property type="entry name" value="MPP_PAP"/>
</dbReference>
<gene>
    <name evidence="6" type="ORF">PHYBOEH_011963</name>
</gene>
<dbReference type="Pfam" id="PF14008">
    <property type="entry name" value="Metallophos_C"/>
    <property type="match status" value="1"/>
</dbReference>
<feature type="signal peptide" evidence="2">
    <location>
        <begin position="1"/>
        <end position="16"/>
    </location>
</feature>
<feature type="chain" id="PRO_5035837221" description="Purple acid phosphatase" evidence="2">
    <location>
        <begin position="17"/>
        <end position="507"/>
    </location>
</feature>
<feature type="domain" description="Purple acid phosphatase N-terminal" evidence="5">
    <location>
        <begin position="60"/>
        <end position="157"/>
    </location>
</feature>
<dbReference type="AlphaFoldDB" id="A0A8T1VDJ3"/>
<evidence type="ECO:0008006" key="8">
    <source>
        <dbReference type="Google" id="ProtNLM"/>
    </source>
</evidence>
<dbReference type="Pfam" id="PF16656">
    <property type="entry name" value="Pur_ac_phosph_N"/>
    <property type="match status" value="1"/>
</dbReference>
<proteinExistence type="predicted"/>
<dbReference type="EMBL" id="JAGDFL010000959">
    <property type="protein sequence ID" value="KAG7379322.1"/>
    <property type="molecule type" value="Genomic_DNA"/>
</dbReference>
<dbReference type="GO" id="GO:0046872">
    <property type="term" value="F:metal ion binding"/>
    <property type="evidence" value="ECO:0007669"/>
    <property type="project" value="InterPro"/>
</dbReference>
<evidence type="ECO:0000259" key="4">
    <source>
        <dbReference type="Pfam" id="PF14008"/>
    </source>
</evidence>
<protein>
    <recommendedName>
        <fullName evidence="8">Purple acid phosphatase</fullName>
    </recommendedName>
</protein>
<evidence type="ECO:0000259" key="5">
    <source>
        <dbReference type="Pfam" id="PF16656"/>
    </source>
</evidence>
<sequence length="507" mass="55852">MFVLGLLALAAGSTAAQTTSVTSSICIWEGGVLGCQPSSLCHYNVLSDSCRIRDDVASYPQQIHLAYAGASAGTGMTVSWATYAEVGDSSVWVGGSEDDLNLVDTTLKTIEYYHDENYTMFHHHATVTGLAPHTKYYYKVGSEMQTAYQSDVHSFTTARSPFDPNTFKVIIYGDAGDGNNSVDTLAYMNTLSSNDVDFIYHIGDISYADDDFLVESQVGGFFYEAVYNKWMSSLAPVMSVVPYMVLVGNHDMECHSPSCLESEARMEMLSNFSAYNARWKMPFEESGGALNMWYSFDHGPIHFTSLSSESDYPNSTANAFIVANRTGNFGDQLSWLEADLMKADANRENVPWVFVGMHRPIYNVGGCDDGVPSTELQQNGYLQAAFESLLIKYKVDVVLMGHEHYYERQVPIANNTAVMDGVSADNSTYVNPQAPVYILTGAAGNIEGIDPAPDNTAPWNAAFDYNNFGFSTLEANRTTLSWKFIKSSDETVLDEFVMRKADSSPCF</sequence>
<keyword evidence="1 2" id="KW-0732">Signal</keyword>
<dbReference type="PANTHER" id="PTHR22953:SF153">
    <property type="entry name" value="PURPLE ACID PHOSPHATASE"/>
    <property type="match status" value="1"/>
</dbReference>
<evidence type="ECO:0000259" key="3">
    <source>
        <dbReference type="Pfam" id="PF00149"/>
    </source>
</evidence>
<dbReference type="Pfam" id="PF00149">
    <property type="entry name" value="Metallophos"/>
    <property type="match status" value="1"/>
</dbReference>
<evidence type="ECO:0000256" key="1">
    <source>
        <dbReference type="ARBA" id="ARBA00022729"/>
    </source>
</evidence>
<evidence type="ECO:0000313" key="7">
    <source>
        <dbReference type="Proteomes" id="UP000693981"/>
    </source>
</evidence>
<dbReference type="InterPro" id="IPR015914">
    <property type="entry name" value="PAPs_N"/>
</dbReference>
<feature type="domain" description="Calcineurin-like phosphoesterase" evidence="3">
    <location>
        <begin position="168"/>
        <end position="406"/>
    </location>
</feature>
<dbReference type="PANTHER" id="PTHR22953">
    <property type="entry name" value="ACID PHOSPHATASE RELATED"/>
    <property type="match status" value="1"/>
</dbReference>
<name>A0A8T1VDJ3_9STRA</name>
<dbReference type="GO" id="GO:0003993">
    <property type="term" value="F:acid phosphatase activity"/>
    <property type="evidence" value="ECO:0007669"/>
    <property type="project" value="InterPro"/>
</dbReference>
<dbReference type="OrthoDB" id="45007at2759"/>